<dbReference type="RefSeq" id="WP_130359400.1">
    <property type="nucleotide sequence ID" value="NZ_SGXC01000002.1"/>
</dbReference>
<dbReference type="PANTHER" id="PTHR11803:SF39">
    <property type="entry name" value="2-IMINOBUTANOATE_2-IMINOPROPANOATE DEAMINASE"/>
    <property type="match status" value="1"/>
</dbReference>
<proteinExistence type="predicted"/>
<dbReference type="Proteomes" id="UP000292445">
    <property type="component" value="Unassembled WGS sequence"/>
</dbReference>
<dbReference type="PANTHER" id="PTHR11803">
    <property type="entry name" value="2-IMINOBUTANOATE/2-IMINOPROPANOATE DEAMINASE RIDA"/>
    <property type="match status" value="1"/>
</dbReference>
<gene>
    <name evidence="1" type="ORF">EV675_4164</name>
</gene>
<dbReference type="EMBL" id="SGXC01000002">
    <property type="protein sequence ID" value="RZS81540.1"/>
    <property type="molecule type" value="Genomic_DNA"/>
</dbReference>
<accession>A0A4Q7NEW0</accession>
<dbReference type="SUPFAM" id="SSF55298">
    <property type="entry name" value="YjgF-like"/>
    <property type="match status" value="1"/>
</dbReference>
<keyword evidence="2" id="KW-1185">Reference proteome</keyword>
<comment type="caution">
    <text evidence="1">The sequence shown here is derived from an EMBL/GenBank/DDBJ whole genome shotgun (WGS) entry which is preliminary data.</text>
</comment>
<name>A0A4Q7NEW0_9BURK</name>
<sequence>MNSWPTPRLPAPVGHYVPAMQTGHLLYLSGVLPDLARGDDFATQFGTCFDRIEAILAEGGLGLNSIVQCTVYLSDIGLWDEFNQLYRRRLDQHRCARTVVPVGPLHFGAQIEVQVVAEATRSAAA</sequence>
<evidence type="ECO:0000313" key="1">
    <source>
        <dbReference type="EMBL" id="RZS81540.1"/>
    </source>
</evidence>
<dbReference type="InterPro" id="IPR006175">
    <property type="entry name" value="YjgF/YER057c/UK114"/>
</dbReference>
<dbReference type="Gene3D" id="3.30.1330.40">
    <property type="entry name" value="RutC-like"/>
    <property type="match status" value="1"/>
</dbReference>
<evidence type="ECO:0000313" key="2">
    <source>
        <dbReference type="Proteomes" id="UP000292445"/>
    </source>
</evidence>
<dbReference type="AlphaFoldDB" id="A0A4Q7NEW0"/>
<reference evidence="1 2" key="1">
    <citation type="submission" date="2019-02" db="EMBL/GenBank/DDBJ databases">
        <title>Genomic Encyclopedia of Type Strains, Phase IV (KMG-IV): sequencing the most valuable type-strain genomes for metagenomic binning, comparative biology and taxonomic classification.</title>
        <authorList>
            <person name="Goeker M."/>
        </authorList>
    </citation>
    <scope>NUCLEOTIDE SEQUENCE [LARGE SCALE GENOMIC DNA]</scope>
    <source>
        <strain evidence="1 2">K24</strain>
    </source>
</reference>
<dbReference type="OrthoDB" id="9803101at2"/>
<dbReference type="Pfam" id="PF01042">
    <property type="entry name" value="Ribonuc_L-PSP"/>
    <property type="match status" value="1"/>
</dbReference>
<dbReference type="GO" id="GO:0005829">
    <property type="term" value="C:cytosol"/>
    <property type="evidence" value="ECO:0007669"/>
    <property type="project" value="TreeGrafter"/>
</dbReference>
<organism evidence="1 2">
    <name type="scientific">Pigmentiphaga kullae</name>
    <dbReference type="NCBI Taxonomy" id="151784"/>
    <lineage>
        <taxon>Bacteria</taxon>
        <taxon>Pseudomonadati</taxon>
        <taxon>Pseudomonadota</taxon>
        <taxon>Betaproteobacteria</taxon>
        <taxon>Burkholderiales</taxon>
        <taxon>Alcaligenaceae</taxon>
        <taxon>Pigmentiphaga</taxon>
    </lineage>
</organism>
<dbReference type="InterPro" id="IPR035959">
    <property type="entry name" value="RutC-like_sf"/>
</dbReference>
<dbReference type="GO" id="GO:0019239">
    <property type="term" value="F:deaminase activity"/>
    <property type="evidence" value="ECO:0007669"/>
    <property type="project" value="TreeGrafter"/>
</dbReference>
<dbReference type="CDD" id="cd00448">
    <property type="entry name" value="YjgF_YER057c_UK114_family"/>
    <property type="match status" value="1"/>
</dbReference>
<protein>
    <submittedName>
        <fullName evidence="1">Enamine deaminase RidA (YjgF/YER057c/UK114 family)</fullName>
    </submittedName>
</protein>